<sequence length="42" mass="4886">DLDPALGDISTQLQDRYDPRHYRLDLGQAPLMRLVQCLRCTQ</sequence>
<protein>
    <submittedName>
        <fullName evidence="1">Amino acid adenylation</fullName>
    </submittedName>
</protein>
<feature type="non-terminal residue" evidence="1">
    <location>
        <position position="1"/>
    </location>
</feature>
<feature type="non-terminal residue" evidence="1">
    <location>
        <position position="42"/>
    </location>
</feature>
<evidence type="ECO:0000313" key="1">
    <source>
        <dbReference type="EMBL" id="EGH35640.1"/>
    </source>
</evidence>
<dbReference type="HOGENOM" id="CLU_3262614_0_0_6"/>
<dbReference type="Proteomes" id="UP000004471">
    <property type="component" value="Unassembled WGS sequence"/>
</dbReference>
<dbReference type="AlphaFoldDB" id="F3FZJ8"/>
<proteinExistence type="predicted"/>
<evidence type="ECO:0000313" key="2">
    <source>
        <dbReference type="Proteomes" id="UP000004471"/>
    </source>
</evidence>
<name>F3FZJ8_PSESX</name>
<organism evidence="1 2">
    <name type="scientific">Pseudomonas syringae pv. japonica str. M301072</name>
    <dbReference type="NCBI Taxonomy" id="629262"/>
    <lineage>
        <taxon>Bacteria</taxon>
        <taxon>Pseudomonadati</taxon>
        <taxon>Pseudomonadota</taxon>
        <taxon>Gammaproteobacteria</taxon>
        <taxon>Pseudomonadales</taxon>
        <taxon>Pseudomonadaceae</taxon>
        <taxon>Pseudomonas</taxon>
        <taxon>Pseudomonas syringae</taxon>
    </lineage>
</organism>
<dbReference type="EMBL" id="AEAH01003859">
    <property type="protein sequence ID" value="EGH35640.1"/>
    <property type="molecule type" value="Genomic_DNA"/>
</dbReference>
<gene>
    <name evidence="1" type="ORF">PSYJA_44086</name>
</gene>
<accession>F3FZJ8</accession>
<reference evidence="1 2" key="1">
    <citation type="journal article" date="2011" name="PLoS Pathog.">
        <title>Dynamic evolution of pathogenicity revealed by sequencing and comparative genomics of 19 Pseudomonas syringae isolates.</title>
        <authorList>
            <person name="Baltrus D.A."/>
            <person name="Nishimura M.T."/>
            <person name="Romanchuk A."/>
            <person name="Chang J.H."/>
            <person name="Mukhtar M.S."/>
            <person name="Cherkis K."/>
            <person name="Roach J."/>
            <person name="Grant S.R."/>
            <person name="Jones C.D."/>
            <person name="Dangl J.L."/>
        </authorList>
    </citation>
    <scope>NUCLEOTIDE SEQUENCE [LARGE SCALE GENOMIC DNA]</scope>
    <source>
        <strain evidence="2">M301072PT</strain>
    </source>
</reference>
<comment type="caution">
    <text evidence="1">The sequence shown here is derived from an EMBL/GenBank/DDBJ whole genome shotgun (WGS) entry which is preliminary data.</text>
</comment>